<dbReference type="OrthoDB" id="3200752at2759"/>
<keyword evidence="2" id="KW-0479">Metal-binding</keyword>
<dbReference type="AlphaFoldDB" id="A0A166G3D2"/>
<dbReference type="InterPro" id="IPR024779">
    <property type="entry name" value="2OGFeDO_JBP1/TET_oxygenase_dom"/>
</dbReference>
<gene>
    <name evidence="7" type="ORF">FIBSPDRAFT_911997</name>
</gene>
<dbReference type="EMBL" id="KV417583">
    <property type="protein sequence ID" value="KZP17430.1"/>
    <property type="molecule type" value="Genomic_DNA"/>
</dbReference>
<evidence type="ECO:0000259" key="6">
    <source>
        <dbReference type="Pfam" id="PF12851"/>
    </source>
</evidence>
<keyword evidence="4" id="KW-0560">Oxidoreductase</keyword>
<dbReference type="Gene3D" id="3.60.130.30">
    <property type="match status" value="1"/>
</dbReference>
<accession>A0A166G3D2</accession>
<keyword evidence="5" id="KW-0408">Iron</keyword>
<evidence type="ECO:0000256" key="5">
    <source>
        <dbReference type="ARBA" id="ARBA00023004"/>
    </source>
</evidence>
<dbReference type="STRING" id="436010.A0A166G3D2"/>
<evidence type="ECO:0000256" key="4">
    <source>
        <dbReference type="ARBA" id="ARBA00023002"/>
    </source>
</evidence>
<evidence type="ECO:0000256" key="1">
    <source>
        <dbReference type="ARBA" id="ARBA00001954"/>
    </source>
</evidence>
<keyword evidence="3" id="KW-0223">Dioxygenase</keyword>
<evidence type="ECO:0000256" key="2">
    <source>
        <dbReference type="ARBA" id="ARBA00022723"/>
    </source>
</evidence>
<dbReference type="GO" id="GO:0051213">
    <property type="term" value="F:dioxygenase activity"/>
    <property type="evidence" value="ECO:0007669"/>
    <property type="project" value="UniProtKB-KW"/>
</dbReference>
<sequence length="262" mass="29437">MSRSDSLVSNDGRVLAWYLPQILTVSRRVSYWHYLRSPLTLHLRSTPCGLQTVGGNWRSHQEHFRRPKRCSLSLAGTINISPAWFEMARDGPQFRLKSSASLRKGSGAAHTRQWLVAMMSSSMLLSAMLAVMHPDQYAMCRACIKRLPSHCDDEEALNLWYSLFNGVQIISNRETPLHRDNGTQLPWLDMLASVGPYSGGTFHLPGLGLNLKYSSGTVIGLCGRLLRHGVSGVVGERICVAYFMRSNVQQRVDTKLAKWSYL</sequence>
<keyword evidence="8" id="KW-1185">Reference proteome</keyword>
<feature type="domain" description="2OGFeDO JBP1/TET oxygenase" evidence="6">
    <location>
        <begin position="108"/>
        <end position="245"/>
    </location>
</feature>
<evidence type="ECO:0000313" key="7">
    <source>
        <dbReference type="EMBL" id="KZP17430.1"/>
    </source>
</evidence>
<evidence type="ECO:0000313" key="8">
    <source>
        <dbReference type="Proteomes" id="UP000076532"/>
    </source>
</evidence>
<protein>
    <recommendedName>
        <fullName evidence="6">2OGFeDO JBP1/TET oxygenase domain-containing protein</fullName>
    </recommendedName>
</protein>
<dbReference type="Pfam" id="PF12851">
    <property type="entry name" value="Tet_JBP"/>
    <property type="match status" value="1"/>
</dbReference>
<dbReference type="Proteomes" id="UP000076532">
    <property type="component" value="Unassembled WGS sequence"/>
</dbReference>
<dbReference type="GO" id="GO:0046872">
    <property type="term" value="F:metal ion binding"/>
    <property type="evidence" value="ECO:0007669"/>
    <property type="project" value="UniProtKB-KW"/>
</dbReference>
<comment type="cofactor">
    <cofactor evidence="1">
        <name>Fe(2+)</name>
        <dbReference type="ChEBI" id="CHEBI:29033"/>
    </cofactor>
</comment>
<organism evidence="7 8">
    <name type="scientific">Athelia psychrophila</name>
    <dbReference type="NCBI Taxonomy" id="1759441"/>
    <lineage>
        <taxon>Eukaryota</taxon>
        <taxon>Fungi</taxon>
        <taxon>Dikarya</taxon>
        <taxon>Basidiomycota</taxon>
        <taxon>Agaricomycotina</taxon>
        <taxon>Agaricomycetes</taxon>
        <taxon>Agaricomycetidae</taxon>
        <taxon>Atheliales</taxon>
        <taxon>Atheliaceae</taxon>
        <taxon>Athelia</taxon>
    </lineage>
</organism>
<reference evidence="7 8" key="1">
    <citation type="journal article" date="2016" name="Mol. Biol. Evol.">
        <title>Comparative Genomics of Early-Diverging Mushroom-Forming Fungi Provides Insights into the Origins of Lignocellulose Decay Capabilities.</title>
        <authorList>
            <person name="Nagy L.G."/>
            <person name="Riley R."/>
            <person name="Tritt A."/>
            <person name="Adam C."/>
            <person name="Daum C."/>
            <person name="Floudas D."/>
            <person name="Sun H."/>
            <person name="Yadav J.S."/>
            <person name="Pangilinan J."/>
            <person name="Larsson K.H."/>
            <person name="Matsuura K."/>
            <person name="Barry K."/>
            <person name="Labutti K."/>
            <person name="Kuo R."/>
            <person name="Ohm R.A."/>
            <person name="Bhattacharya S.S."/>
            <person name="Shirouzu T."/>
            <person name="Yoshinaga Y."/>
            <person name="Martin F.M."/>
            <person name="Grigoriev I.V."/>
            <person name="Hibbett D.S."/>
        </authorList>
    </citation>
    <scope>NUCLEOTIDE SEQUENCE [LARGE SCALE GENOMIC DNA]</scope>
    <source>
        <strain evidence="7 8">CBS 109695</strain>
    </source>
</reference>
<name>A0A166G3D2_9AGAM</name>
<proteinExistence type="predicted"/>
<evidence type="ECO:0000256" key="3">
    <source>
        <dbReference type="ARBA" id="ARBA00022964"/>
    </source>
</evidence>